<dbReference type="Gene3D" id="1.10.8.270">
    <property type="entry name" value="putative rabgap domain of human tbc1 domain family member 14 like domains"/>
    <property type="match status" value="1"/>
</dbReference>
<dbReference type="InterPro" id="IPR000195">
    <property type="entry name" value="Rab-GAP-TBC_dom"/>
</dbReference>
<dbReference type="Proteomes" id="UP001307889">
    <property type="component" value="Chromosome 6"/>
</dbReference>
<keyword evidence="1" id="KW-0343">GTPase activation</keyword>
<feature type="domain" description="Rab-GAP TBC" evidence="3">
    <location>
        <begin position="53"/>
        <end position="325"/>
    </location>
</feature>
<dbReference type="Gene3D" id="1.10.472.80">
    <property type="entry name" value="Ypt/Rab-GAP domain of gyp1p, domain 3"/>
    <property type="match status" value="1"/>
</dbReference>
<dbReference type="PANTHER" id="PTHR22957:SF337">
    <property type="entry name" value="TBC1 DOMAIN FAMILY MEMBER 5"/>
    <property type="match status" value="1"/>
</dbReference>
<gene>
    <name evidence="4" type="ORF">NTJ_08462</name>
</gene>
<dbReference type="Pfam" id="PF00566">
    <property type="entry name" value="RabGAP-TBC"/>
    <property type="match status" value="1"/>
</dbReference>
<name>A0ABN7ATX4_9HEMI</name>
<dbReference type="InterPro" id="IPR035969">
    <property type="entry name" value="Rab-GAP_TBC_sf"/>
</dbReference>
<evidence type="ECO:0000256" key="2">
    <source>
        <dbReference type="SAM" id="MobiDB-lite"/>
    </source>
</evidence>
<protein>
    <submittedName>
        <fullName evidence="4">TBC</fullName>
    </submittedName>
</protein>
<dbReference type="EMBL" id="AP028914">
    <property type="protein sequence ID" value="BES95653.1"/>
    <property type="molecule type" value="Genomic_DNA"/>
</dbReference>
<evidence type="ECO:0000256" key="1">
    <source>
        <dbReference type="ARBA" id="ARBA00022468"/>
    </source>
</evidence>
<reference evidence="4 5" key="1">
    <citation type="submission" date="2023-09" db="EMBL/GenBank/DDBJ databases">
        <title>Nesidiocoris tenuis whole genome shotgun sequence.</title>
        <authorList>
            <person name="Shibata T."/>
            <person name="Shimoda M."/>
            <person name="Kobayashi T."/>
            <person name="Uehara T."/>
        </authorList>
    </citation>
    <scope>NUCLEOTIDE SEQUENCE [LARGE SCALE GENOMIC DNA]</scope>
    <source>
        <strain evidence="4 5">Japan</strain>
    </source>
</reference>
<organism evidence="4 5">
    <name type="scientific">Nesidiocoris tenuis</name>
    <dbReference type="NCBI Taxonomy" id="355587"/>
    <lineage>
        <taxon>Eukaryota</taxon>
        <taxon>Metazoa</taxon>
        <taxon>Ecdysozoa</taxon>
        <taxon>Arthropoda</taxon>
        <taxon>Hexapoda</taxon>
        <taxon>Insecta</taxon>
        <taxon>Pterygota</taxon>
        <taxon>Neoptera</taxon>
        <taxon>Paraneoptera</taxon>
        <taxon>Hemiptera</taxon>
        <taxon>Heteroptera</taxon>
        <taxon>Panheteroptera</taxon>
        <taxon>Cimicomorpha</taxon>
        <taxon>Miridae</taxon>
        <taxon>Dicyphina</taxon>
        <taxon>Nesidiocoris</taxon>
    </lineage>
</organism>
<accession>A0ABN7ATX4</accession>
<dbReference type="PANTHER" id="PTHR22957">
    <property type="entry name" value="TBC1 DOMAIN FAMILY MEMBER GTPASE-ACTIVATING PROTEIN"/>
    <property type="match status" value="1"/>
</dbReference>
<evidence type="ECO:0000259" key="3">
    <source>
        <dbReference type="PROSITE" id="PS50086"/>
    </source>
</evidence>
<dbReference type="PROSITE" id="PS50086">
    <property type="entry name" value="TBC_RABGAP"/>
    <property type="match status" value="1"/>
</dbReference>
<dbReference type="SUPFAM" id="SSF47923">
    <property type="entry name" value="Ypt/Rab-GAP domain of gyp1p"/>
    <property type="match status" value="2"/>
</dbReference>
<sequence>MHPEEAEEALSLVGTMDEIKPSPCLKYEEEWLALCKVDLEMTGLRDKIIDGELRASRFRSVIWRLLLGALTPGYPDQWREETKRSRDHYKQLKESIEVKPCSKSEPDCDNPLSTNEKSSWHQYFCDKELKCLIQQDVIRTFPGVDFFKSEEIQLAMISILFCYARENPTMCYRQGMHEVLAPVVFVVKSDHHALLHSKEQIELRPDILCVVNPEYLEEDSYTLFRRIMNAIEGSYLIPNVAPTSTGYFPCHSNAGANANENQVIAQLNWIKNRLLAPSDPELHDHLVKLDIPLPLFGIRWLRLLFGREFPLQDLLVLWDAIFADNRSFDLVNYVVVAMLSAVRKTLLNADYTNCLTTLMRYPGVNDISLIIDYALHLKNPSQYKIPQKFVIPKVKEKEKEKEKKSNKVINGSTAAQMNNRRQLPNNMRVPPIHGSHYNPDGTTVVDGFYLSDPERLLKELRHCQNIMSLCSVKLAQYHRVLERSIDPSDVQGHLALTGIQELSNLLTDNIRKGEAMAVEPAFEAQEKSPTSSSKQTFRPPTSTTADSNGPALTRPRSVDLTVFSRTVTPINDVDMDDADFMLSTMKLP</sequence>
<proteinExistence type="predicted"/>
<feature type="region of interest" description="Disordered" evidence="2">
    <location>
        <begin position="521"/>
        <end position="557"/>
    </location>
</feature>
<keyword evidence="5" id="KW-1185">Reference proteome</keyword>
<evidence type="ECO:0000313" key="5">
    <source>
        <dbReference type="Proteomes" id="UP001307889"/>
    </source>
</evidence>
<feature type="compositionally biased region" description="Polar residues" evidence="2">
    <location>
        <begin position="527"/>
        <end position="547"/>
    </location>
</feature>
<evidence type="ECO:0000313" key="4">
    <source>
        <dbReference type="EMBL" id="BES95653.1"/>
    </source>
</evidence>
<dbReference type="SMART" id="SM00164">
    <property type="entry name" value="TBC"/>
    <property type="match status" value="1"/>
</dbReference>